<dbReference type="Proteomes" id="UP001208570">
    <property type="component" value="Unassembled WGS sequence"/>
</dbReference>
<evidence type="ECO:0000256" key="2">
    <source>
        <dbReference type="SAM" id="MobiDB-lite"/>
    </source>
</evidence>
<evidence type="ECO:0000256" key="1">
    <source>
        <dbReference type="SAM" id="Coils"/>
    </source>
</evidence>
<feature type="region of interest" description="Disordered" evidence="2">
    <location>
        <begin position="1"/>
        <end position="32"/>
    </location>
</feature>
<evidence type="ECO:0000313" key="4">
    <source>
        <dbReference type="Proteomes" id="UP001208570"/>
    </source>
</evidence>
<accession>A0AAD9NGT7</accession>
<name>A0AAD9NGT7_9ANNE</name>
<protein>
    <submittedName>
        <fullName evidence="3">Uncharacterized protein</fullName>
    </submittedName>
</protein>
<gene>
    <name evidence="3" type="ORF">LSH36_9g13032</name>
</gene>
<dbReference type="AlphaFoldDB" id="A0AAD9NGT7"/>
<feature type="coiled-coil region" evidence="1">
    <location>
        <begin position="38"/>
        <end position="65"/>
    </location>
</feature>
<keyword evidence="4" id="KW-1185">Reference proteome</keyword>
<dbReference type="EMBL" id="JAODUP010000009">
    <property type="protein sequence ID" value="KAK2169525.1"/>
    <property type="molecule type" value="Genomic_DNA"/>
</dbReference>
<evidence type="ECO:0000313" key="3">
    <source>
        <dbReference type="EMBL" id="KAK2169525.1"/>
    </source>
</evidence>
<keyword evidence="1" id="KW-0175">Coiled coil</keyword>
<sequence>MNMLMSLLANRRIPGEHANRSETGSQEDGQSIMAGTSIEEIQSKIQMVQHQLQELKSHLDAETQQQYNVEEWQLTNKVLQLKEEFRELLTELRRKKVADGSGSSLG</sequence>
<reference evidence="3" key="1">
    <citation type="journal article" date="2023" name="Mol. Biol. Evol.">
        <title>Third-Generation Sequencing Reveals the Adaptive Role of the Epigenome in Three Deep-Sea Polychaetes.</title>
        <authorList>
            <person name="Perez M."/>
            <person name="Aroh O."/>
            <person name="Sun Y."/>
            <person name="Lan Y."/>
            <person name="Juniper S.K."/>
            <person name="Young C.R."/>
            <person name="Angers B."/>
            <person name="Qian P.Y."/>
        </authorList>
    </citation>
    <scope>NUCLEOTIDE SEQUENCE</scope>
    <source>
        <strain evidence="3">P08H-3</strain>
    </source>
</reference>
<comment type="caution">
    <text evidence="3">The sequence shown here is derived from an EMBL/GenBank/DDBJ whole genome shotgun (WGS) entry which is preliminary data.</text>
</comment>
<proteinExistence type="predicted"/>
<organism evidence="3 4">
    <name type="scientific">Paralvinella palmiformis</name>
    <dbReference type="NCBI Taxonomy" id="53620"/>
    <lineage>
        <taxon>Eukaryota</taxon>
        <taxon>Metazoa</taxon>
        <taxon>Spiralia</taxon>
        <taxon>Lophotrochozoa</taxon>
        <taxon>Annelida</taxon>
        <taxon>Polychaeta</taxon>
        <taxon>Sedentaria</taxon>
        <taxon>Canalipalpata</taxon>
        <taxon>Terebellida</taxon>
        <taxon>Terebelliformia</taxon>
        <taxon>Alvinellidae</taxon>
        <taxon>Paralvinella</taxon>
    </lineage>
</organism>